<evidence type="ECO:0000313" key="2">
    <source>
        <dbReference type="Proteomes" id="UP000887013"/>
    </source>
</evidence>
<reference evidence="1" key="1">
    <citation type="submission" date="2020-08" db="EMBL/GenBank/DDBJ databases">
        <title>Multicomponent nature underlies the extraordinary mechanical properties of spider dragline silk.</title>
        <authorList>
            <person name="Kono N."/>
            <person name="Nakamura H."/>
            <person name="Mori M."/>
            <person name="Yoshida Y."/>
            <person name="Ohtoshi R."/>
            <person name="Malay A.D."/>
            <person name="Moran D.A.P."/>
            <person name="Tomita M."/>
            <person name="Numata K."/>
            <person name="Arakawa K."/>
        </authorList>
    </citation>
    <scope>NUCLEOTIDE SEQUENCE</scope>
</reference>
<accession>A0A8X6NDF6</accession>
<comment type="caution">
    <text evidence="1">The sequence shown here is derived from an EMBL/GenBank/DDBJ whole genome shotgun (WGS) entry which is preliminary data.</text>
</comment>
<organism evidence="1 2">
    <name type="scientific">Nephila pilipes</name>
    <name type="common">Giant wood spider</name>
    <name type="synonym">Nephila maculata</name>
    <dbReference type="NCBI Taxonomy" id="299642"/>
    <lineage>
        <taxon>Eukaryota</taxon>
        <taxon>Metazoa</taxon>
        <taxon>Ecdysozoa</taxon>
        <taxon>Arthropoda</taxon>
        <taxon>Chelicerata</taxon>
        <taxon>Arachnida</taxon>
        <taxon>Araneae</taxon>
        <taxon>Araneomorphae</taxon>
        <taxon>Entelegynae</taxon>
        <taxon>Araneoidea</taxon>
        <taxon>Nephilidae</taxon>
        <taxon>Nephila</taxon>
    </lineage>
</organism>
<protein>
    <submittedName>
        <fullName evidence="1">Uncharacterized protein</fullName>
    </submittedName>
</protein>
<dbReference type="EMBL" id="BMAW01103087">
    <property type="protein sequence ID" value="GFT07323.1"/>
    <property type="molecule type" value="Genomic_DNA"/>
</dbReference>
<proteinExistence type="predicted"/>
<sequence length="103" mass="11717">MCTFDFSRLNTAYLILGMLRKHGLITKEAASLFQNLPSDCGDLQVESSSDEELSIDNPLVASLSDFQNAKNVNSSSNEDIVEQSFPRLRKMRKYCNIYSNFFH</sequence>
<gene>
    <name evidence="1" type="ORF">NPIL_492691</name>
</gene>
<evidence type="ECO:0000313" key="1">
    <source>
        <dbReference type="EMBL" id="GFT07323.1"/>
    </source>
</evidence>
<name>A0A8X6NDF6_NEPPI</name>
<dbReference type="AlphaFoldDB" id="A0A8X6NDF6"/>
<dbReference type="Proteomes" id="UP000887013">
    <property type="component" value="Unassembled WGS sequence"/>
</dbReference>
<keyword evidence="2" id="KW-1185">Reference proteome</keyword>